<protein>
    <submittedName>
        <fullName evidence="1">Uncharacterized protein</fullName>
    </submittedName>
</protein>
<keyword evidence="2" id="KW-1185">Reference proteome</keyword>
<dbReference type="PATRIC" id="fig|1420583.3.peg.3197"/>
<accession>A0A0J8AH60</accession>
<name>A0A0J8AH60_9SPHN</name>
<organism evidence="1 2">
    <name type="scientific">Sphingobium cupriresistens LL01</name>
    <dbReference type="NCBI Taxonomy" id="1420583"/>
    <lineage>
        <taxon>Bacteria</taxon>
        <taxon>Pseudomonadati</taxon>
        <taxon>Pseudomonadota</taxon>
        <taxon>Alphaproteobacteria</taxon>
        <taxon>Sphingomonadales</taxon>
        <taxon>Sphingomonadaceae</taxon>
        <taxon>Sphingobium</taxon>
    </lineage>
</organism>
<evidence type="ECO:0000313" key="1">
    <source>
        <dbReference type="EMBL" id="KMS54170.1"/>
    </source>
</evidence>
<dbReference type="Proteomes" id="UP000052232">
    <property type="component" value="Unassembled WGS sequence"/>
</dbReference>
<evidence type="ECO:0000313" key="2">
    <source>
        <dbReference type="Proteomes" id="UP000052232"/>
    </source>
</evidence>
<gene>
    <name evidence="1" type="ORF">V473_16965</name>
</gene>
<reference evidence="1 2" key="1">
    <citation type="journal article" date="2015" name="G3 (Bethesda)">
        <title>Insights into Ongoing Evolution of the Hexachlorocyclohexane Catabolic Pathway from Comparative Genomics of Ten Sphingomonadaceae Strains.</title>
        <authorList>
            <person name="Pearce S.L."/>
            <person name="Oakeshott J.G."/>
            <person name="Pandey G."/>
        </authorList>
    </citation>
    <scope>NUCLEOTIDE SEQUENCE [LARGE SCALE GENOMIC DNA]</scope>
    <source>
        <strain evidence="1 2">LL01</strain>
    </source>
</reference>
<proteinExistence type="predicted"/>
<comment type="caution">
    <text evidence="1">The sequence shown here is derived from an EMBL/GenBank/DDBJ whole genome shotgun (WGS) entry which is preliminary data.</text>
</comment>
<sequence length="64" mass="7413">MSTKRYITMLYCNFSIFDTVENTVMALALVFNQDSNRCGRFASMQIMTVKSFSAPCPNLRLDRY</sequence>
<dbReference type="EMBL" id="JACT01000004">
    <property type="protein sequence ID" value="KMS54170.1"/>
    <property type="molecule type" value="Genomic_DNA"/>
</dbReference>
<dbReference type="AlphaFoldDB" id="A0A0J8AH60"/>